<comment type="subunit">
    <text evidence="6">Consists of a catalytic RNA component (M1 or rnpB) and a protein subunit.</text>
</comment>
<dbReference type="EC" id="3.1.26.5" evidence="6 7"/>
<evidence type="ECO:0000256" key="3">
    <source>
        <dbReference type="ARBA" id="ARBA00022759"/>
    </source>
</evidence>
<evidence type="ECO:0000256" key="5">
    <source>
        <dbReference type="ARBA" id="ARBA00022884"/>
    </source>
</evidence>
<dbReference type="GO" id="GO:0042781">
    <property type="term" value="F:3'-tRNA processing endoribonuclease activity"/>
    <property type="evidence" value="ECO:0007669"/>
    <property type="project" value="TreeGrafter"/>
</dbReference>
<evidence type="ECO:0000256" key="6">
    <source>
        <dbReference type="HAMAP-Rule" id="MF_00227"/>
    </source>
</evidence>
<keyword evidence="4 6" id="KW-0378">Hydrolase</keyword>
<dbReference type="Proteomes" id="UP000657006">
    <property type="component" value="Unassembled WGS sequence"/>
</dbReference>
<dbReference type="SUPFAM" id="SSF54211">
    <property type="entry name" value="Ribosomal protein S5 domain 2-like"/>
    <property type="match status" value="1"/>
</dbReference>
<evidence type="ECO:0000313" key="8">
    <source>
        <dbReference type="EMBL" id="MBC8544258.1"/>
    </source>
</evidence>
<evidence type="ECO:0000256" key="2">
    <source>
        <dbReference type="ARBA" id="ARBA00022722"/>
    </source>
</evidence>
<evidence type="ECO:0000256" key="4">
    <source>
        <dbReference type="ARBA" id="ARBA00022801"/>
    </source>
</evidence>
<gene>
    <name evidence="6 8" type="primary">rnpA</name>
    <name evidence="8" type="ORF">H8730_11985</name>
</gene>
<dbReference type="GO" id="GO:0004526">
    <property type="term" value="F:ribonuclease P activity"/>
    <property type="evidence" value="ECO:0007669"/>
    <property type="project" value="UniProtKB-UniRule"/>
</dbReference>
<dbReference type="HAMAP" id="MF_00227">
    <property type="entry name" value="RNase_P"/>
    <property type="match status" value="1"/>
</dbReference>
<keyword evidence="3 6" id="KW-0255">Endonuclease</keyword>
<dbReference type="GO" id="GO:0030677">
    <property type="term" value="C:ribonuclease P complex"/>
    <property type="evidence" value="ECO:0007669"/>
    <property type="project" value="TreeGrafter"/>
</dbReference>
<dbReference type="InterPro" id="IPR020568">
    <property type="entry name" value="Ribosomal_Su5_D2-typ_SF"/>
</dbReference>
<evidence type="ECO:0000256" key="7">
    <source>
        <dbReference type="NCBIfam" id="TIGR00188"/>
    </source>
</evidence>
<dbReference type="InterPro" id="IPR014721">
    <property type="entry name" value="Ribsml_uS5_D2-typ_fold_subgr"/>
</dbReference>
<accession>A0A926DUN8</accession>
<dbReference type="InterPro" id="IPR000100">
    <property type="entry name" value="RNase_P"/>
</dbReference>
<comment type="similarity">
    <text evidence="6">Belongs to the RnpA family.</text>
</comment>
<sequence length="112" mass="12789">MIQSLKNQQFLKVYAEGRSKADACIVLYCLENGGDVNRLGITVSKKIGNSVVRSRVKRIIKEAYRLNQRQFQEGYDFVIIARKPSKDKKSTDMERSLLRLAGKQRVLRNGNA</sequence>
<dbReference type="Pfam" id="PF00825">
    <property type="entry name" value="Ribonuclease_P"/>
    <property type="match status" value="1"/>
</dbReference>
<organism evidence="8 9">
    <name type="scientific">Bianquea renquensis</name>
    <dbReference type="NCBI Taxonomy" id="2763661"/>
    <lineage>
        <taxon>Bacteria</taxon>
        <taxon>Bacillati</taxon>
        <taxon>Bacillota</taxon>
        <taxon>Clostridia</taxon>
        <taxon>Eubacteriales</taxon>
        <taxon>Bianqueaceae</taxon>
        <taxon>Bianquea</taxon>
    </lineage>
</organism>
<keyword evidence="1 6" id="KW-0819">tRNA processing</keyword>
<keyword evidence="5 6" id="KW-0694">RNA-binding</keyword>
<dbReference type="EMBL" id="JACRSQ010000018">
    <property type="protein sequence ID" value="MBC8544258.1"/>
    <property type="molecule type" value="Genomic_DNA"/>
</dbReference>
<comment type="catalytic activity">
    <reaction evidence="6">
        <text>Endonucleolytic cleavage of RNA, removing 5'-extranucleotides from tRNA precursor.</text>
        <dbReference type="EC" id="3.1.26.5"/>
    </reaction>
</comment>
<reference evidence="8" key="1">
    <citation type="submission" date="2020-08" db="EMBL/GenBank/DDBJ databases">
        <title>Genome public.</title>
        <authorList>
            <person name="Liu C."/>
            <person name="Sun Q."/>
        </authorList>
    </citation>
    <scope>NUCLEOTIDE SEQUENCE</scope>
    <source>
        <strain evidence="8">NSJ-32</strain>
    </source>
</reference>
<keyword evidence="9" id="KW-1185">Reference proteome</keyword>
<dbReference type="PANTHER" id="PTHR33992:SF1">
    <property type="entry name" value="RIBONUCLEASE P PROTEIN COMPONENT"/>
    <property type="match status" value="1"/>
</dbReference>
<evidence type="ECO:0000313" key="9">
    <source>
        <dbReference type="Proteomes" id="UP000657006"/>
    </source>
</evidence>
<name>A0A926DUN8_9FIRM</name>
<dbReference type="GO" id="GO:0000049">
    <property type="term" value="F:tRNA binding"/>
    <property type="evidence" value="ECO:0007669"/>
    <property type="project" value="UniProtKB-UniRule"/>
</dbReference>
<dbReference type="NCBIfam" id="TIGR00188">
    <property type="entry name" value="rnpA"/>
    <property type="match status" value="1"/>
</dbReference>
<comment type="caution">
    <text evidence="8">The sequence shown here is derived from an EMBL/GenBank/DDBJ whole genome shotgun (WGS) entry which is preliminary data.</text>
</comment>
<dbReference type="Gene3D" id="3.30.230.10">
    <property type="match status" value="1"/>
</dbReference>
<proteinExistence type="inferred from homology"/>
<keyword evidence="2 6" id="KW-0540">Nuclease</keyword>
<comment type="function">
    <text evidence="6">RNaseP catalyzes the removal of the 5'-leader sequence from pre-tRNA to produce the mature 5'-terminus. It can also cleave other RNA substrates such as 4.5S RNA. The protein component plays an auxiliary but essential role in vivo by binding to the 5'-leader sequence and broadening the substrate specificity of the ribozyme.</text>
</comment>
<dbReference type="RefSeq" id="WP_177714609.1">
    <property type="nucleotide sequence ID" value="NZ_JACRSQ010000018.1"/>
</dbReference>
<dbReference type="GO" id="GO:0001682">
    <property type="term" value="P:tRNA 5'-leader removal"/>
    <property type="evidence" value="ECO:0007669"/>
    <property type="project" value="UniProtKB-UniRule"/>
</dbReference>
<dbReference type="AlphaFoldDB" id="A0A926DUN8"/>
<protein>
    <recommendedName>
        <fullName evidence="6 7">Ribonuclease P protein component</fullName>
        <shortName evidence="6">RNase P protein</shortName>
        <shortName evidence="6">RNaseP protein</shortName>
        <ecNumber evidence="6 7">3.1.26.5</ecNumber>
    </recommendedName>
    <alternativeName>
        <fullName evidence="6">Protein C5</fullName>
    </alternativeName>
</protein>
<evidence type="ECO:0000256" key="1">
    <source>
        <dbReference type="ARBA" id="ARBA00022694"/>
    </source>
</evidence>
<dbReference type="PANTHER" id="PTHR33992">
    <property type="entry name" value="RIBONUCLEASE P PROTEIN COMPONENT"/>
    <property type="match status" value="1"/>
</dbReference>